<dbReference type="PATRIC" id="fig|1348663.4.peg.5107"/>
<dbReference type="eggNOG" id="ENOG5033XF4">
    <property type="taxonomic scope" value="Bacteria"/>
</dbReference>
<dbReference type="Pfam" id="PF19794">
    <property type="entry name" value="DUF6278"/>
    <property type="match status" value="1"/>
</dbReference>
<dbReference type="RefSeq" id="WP_035866626.1">
    <property type="nucleotide sequence ID" value="NZ_KK853997.1"/>
</dbReference>
<sequence>MENGFLGRRSDRRPAENAERHTAEQARERAMAEMYAECGLLRELADASGVRLDDTVDSLTALDQLLPRWRDDPQVSRWLGTDAGLYLGTVIRRRIPGSAWRLAADGRPLMVLATGFELDVTALGTDWAVQGAPQLAAIYRAAGDG</sequence>
<feature type="region of interest" description="Disordered" evidence="1">
    <location>
        <begin position="1"/>
        <end position="23"/>
    </location>
</feature>
<evidence type="ECO:0000313" key="2">
    <source>
        <dbReference type="EMBL" id="KDN82917.1"/>
    </source>
</evidence>
<reference evidence="2 3" key="1">
    <citation type="submission" date="2014-05" db="EMBL/GenBank/DDBJ databases">
        <title>Draft Genome Sequence of Kitasatospora cheerisanensis KCTC 2395.</title>
        <authorList>
            <person name="Nam D.H."/>
        </authorList>
    </citation>
    <scope>NUCLEOTIDE SEQUENCE [LARGE SCALE GENOMIC DNA]</scope>
    <source>
        <strain evidence="2 3">KCTC 2395</strain>
    </source>
</reference>
<proteinExistence type="predicted"/>
<keyword evidence="3" id="KW-1185">Reference proteome</keyword>
<comment type="caution">
    <text evidence="2">The sequence shown here is derived from an EMBL/GenBank/DDBJ whole genome shotgun (WGS) entry which is preliminary data.</text>
</comment>
<dbReference type="OrthoDB" id="4288620at2"/>
<dbReference type="AlphaFoldDB" id="A0A066YNU5"/>
<protein>
    <recommendedName>
        <fullName evidence="4">DUF3806 domain-containing protein</fullName>
    </recommendedName>
</protein>
<dbReference type="Proteomes" id="UP000027178">
    <property type="component" value="Unassembled WGS sequence"/>
</dbReference>
<dbReference type="EMBL" id="JNBY01000098">
    <property type="protein sequence ID" value="KDN82917.1"/>
    <property type="molecule type" value="Genomic_DNA"/>
</dbReference>
<evidence type="ECO:0008006" key="4">
    <source>
        <dbReference type="Google" id="ProtNLM"/>
    </source>
</evidence>
<accession>A0A066YNU5</accession>
<gene>
    <name evidence="2" type="ORF">KCH_52770</name>
</gene>
<dbReference type="InterPro" id="IPR046245">
    <property type="entry name" value="DUF6278"/>
</dbReference>
<organism evidence="2 3">
    <name type="scientific">Kitasatospora cheerisanensis KCTC 2395</name>
    <dbReference type="NCBI Taxonomy" id="1348663"/>
    <lineage>
        <taxon>Bacteria</taxon>
        <taxon>Bacillati</taxon>
        <taxon>Actinomycetota</taxon>
        <taxon>Actinomycetes</taxon>
        <taxon>Kitasatosporales</taxon>
        <taxon>Streptomycetaceae</taxon>
        <taxon>Kitasatospora</taxon>
    </lineage>
</organism>
<feature type="compositionally biased region" description="Basic and acidic residues" evidence="1">
    <location>
        <begin position="8"/>
        <end position="23"/>
    </location>
</feature>
<evidence type="ECO:0000313" key="3">
    <source>
        <dbReference type="Proteomes" id="UP000027178"/>
    </source>
</evidence>
<name>A0A066YNU5_9ACTN</name>
<evidence type="ECO:0000256" key="1">
    <source>
        <dbReference type="SAM" id="MobiDB-lite"/>
    </source>
</evidence>
<dbReference type="HOGENOM" id="CLU_127036_0_0_11"/>